<dbReference type="EMBL" id="CYGV01001400">
    <property type="protein sequence ID" value="CUA73876.1"/>
    <property type="molecule type" value="Genomic_DNA"/>
</dbReference>
<keyword evidence="2" id="KW-0472">Membrane</keyword>
<feature type="transmembrane region" description="Helical" evidence="2">
    <location>
        <begin position="163"/>
        <end position="187"/>
    </location>
</feature>
<dbReference type="PANTHER" id="PTHR37846:SF1">
    <property type="entry name" value="DEACETYLASE-LIKE PROTEIN"/>
    <property type="match status" value="1"/>
</dbReference>
<sequence length="196" mass="22118">MAKIEVESESDHNDHTDELEIPLTRPSELGEIPHDEQMRLIKDTGILDRVPAEQEEQLSPLADSILDTAIMAIPLSTLYIVLDLLVQQQYAQQPTIKEELGRVITNVPILFILIHYINKRKATPMAQLLLFLTAISAGPRMIWLVNKGSWLRVTRQAPPLGTIWVYTIIQLNLVPAMASLVVVFGLAKFMGWKLVF</sequence>
<dbReference type="AlphaFoldDB" id="A0A0K6G5U5"/>
<dbReference type="InterPro" id="IPR056136">
    <property type="entry name" value="DUF7719"/>
</dbReference>
<keyword evidence="5" id="KW-1185">Reference proteome</keyword>
<feature type="region of interest" description="Disordered" evidence="1">
    <location>
        <begin position="1"/>
        <end position="28"/>
    </location>
</feature>
<feature type="transmembrane region" description="Helical" evidence="2">
    <location>
        <begin position="125"/>
        <end position="143"/>
    </location>
</feature>
<feature type="compositionally biased region" description="Basic and acidic residues" evidence="1">
    <location>
        <begin position="1"/>
        <end position="18"/>
    </location>
</feature>
<evidence type="ECO:0000256" key="2">
    <source>
        <dbReference type="SAM" id="Phobius"/>
    </source>
</evidence>
<name>A0A0K6G5U5_9AGAM</name>
<keyword evidence="2" id="KW-0812">Transmembrane</keyword>
<feature type="domain" description="DUF7719" evidence="3">
    <location>
        <begin position="127"/>
        <end position="193"/>
    </location>
</feature>
<keyword evidence="2" id="KW-1133">Transmembrane helix</keyword>
<dbReference type="Pfam" id="PF24841">
    <property type="entry name" value="DUF7719"/>
    <property type="match status" value="1"/>
</dbReference>
<protein>
    <recommendedName>
        <fullName evidence="3">DUF7719 domain-containing protein</fullName>
    </recommendedName>
</protein>
<evidence type="ECO:0000313" key="4">
    <source>
        <dbReference type="EMBL" id="CUA73876.1"/>
    </source>
</evidence>
<dbReference type="PANTHER" id="PTHR37846">
    <property type="entry name" value="YALI0B21296P"/>
    <property type="match status" value="1"/>
</dbReference>
<dbReference type="Proteomes" id="UP000044841">
    <property type="component" value="Unassembled WGS sequence"/>
</dbReference>
<reference evidence="4 5" key="1">
    <citation type="submission" date="2015-07" db="EMBL/GenBank/DDBJ databases">
        <authorList>
            <person name="Noorani M."/>
        </authorList>
    </citation>
    <scope>NUCLEOTIDE SEQUENCE [LARGE SCALE GENOMIC DNA]</scope>
    <source>
        <strain evidence="4">BBA 69670</strain>
    </source>
</reference>
<evidence type="ECO:0000259" key="3">
    <source>
        <dbReference type="Pfam" id="PF24841"/>
    </source>
</evidence>
<proteinExistence type="predicted"/>
<accession>A0A0K6G5U5</accession>
<evidence type="ECO:0000256" key="1">
    <source>
        <dbReference type="SAM" id="MobiDB-lite"/>
    </source>
</evidence>
<organism evidence="4 5">
    <name type="scientific">Rhizoctonia solani</name>
    <dbReference type="NCBI Taxonomy" id="456999"/>
    <lineage>
        <taxon>Eukaryota</taxon>
        <taxon>Fungi</taxon>
        <taxon>Dikarya</taxon>
        <taxon>Basidiomycota</taxon>
        <taxon>Agaricomycotina</taxon>
        <taxon>Agaricomycetes</taxon>
        <taxon>Cantharellales</taxon>
        <taxon>Ceratobasidiaceae</taxon>
        <taxon>Rhizoctonia</taxon>
    </lineage>
</organism>
<evidence type="ECO:0000313" key="5">
    <source>
        <dbReference type="Proteomes" id="UP000044841"/>
    </source>
</evidence>
<gene>
    <name evidence="4" type="ORF">RSOLAG22IIIB_01397</name>
</gene>